<dbReference type="PANTHER" id="PTHR33231">
    <property type="entry name" value="30S RIBOSOMAL PROTEIN"/>
    <property type="match status" value="1"/>
</dbReference>
<dbReference type="OrthoDB" id="9794975at2"/>
<evidence type="ECO:0000259" key="6">
    <source>
        <dbReference type="Pfam" id="PF16321"/>
    </source>
</evidence>
<evidence type="ECO:0000256" key="5">
    <source>
        <dbReference type="SAM" id="MobiDB-lite"/>
    </source>
</evidence>
<keyword evidence="4" id="KW-0963">Cytoplasm</keyword>
<dbReference type="InterPro" id="IPR038416">
    <property type="entry name" value="Ribosom_S30AE_C_sf"/>
</dbReference>
<keyword evidence="1 4" id="KW-0810">Translation regulation</keyword>
<dbReference type="Pfam" id="PF16321">
    <property type="entry name" value="Ribosom_S30AE_C"/>
    <property type="match status" value="1"/>
</dbReference>
<evidence type="ECO:0000256" key="4">
    <source>
        <dbReference type="HAMAP-Rule" id="MF_00839"/>
    </source>
</evidence>
<accession>A0A1G6DYF6</accession>
<dbReference type="InterPro" id="IPR050574">
    <property type="entry name" value="HPF/YfiA_ribosome-assoc"/>
</dbReference>
<dbReference type="GO" id="GO:0043024">
    <property type="term" value="F:ribosomal small subunit binding"/>
    <property type="evidence" value="ECO:0007669"/>
    <property type="project" value="TreeGrafter"/>
</dbReference>
<dbReference type="GO" id="GO:0045900">
    <property type="term" value="P:negative regulation of translational elongation"/>
    <property type="evidence" value="ECO:0007669"/>
    <property type="project" value="TreeGrafter"/>
</dbReference>
<dbReference type="Pfam" id="PF02482">
    <property type="entry name" value="Ribosomal_S30AE"/>
    <property type="match status" value="1"/>
</dbReference>
<feature type="domain" description="Sigma 54 modulation/S30EA ribosomal protein C-terminal" evidence="6">
    <location>
        <begin position="122"/>
        <end position="176"/>
    </location>
</feature>
<dbReference type="PANTHER" id="PTHR33231:SF1">
    <property type="entry name" value="30S RIBOSOMAL PROTEIN"/>
    <property type="match status" value="1"/>
</dbReference>
<comment type="subunit">
    <text evidence="2">Associates exclusively with 100S ribosomes, which are dimers of 70S ribosomes.</text>
</comment>
<dbReference type="Proteomes" id="UP000198771">
    <property type="component" value="Unassembled WGS sequence"/>
</dbReference>
<dbReference type="CDD" id="cd00552">
    <property type="entry name" value="RaiA"/>
    <property type="match status" value="1"/>
</dbReference>
<comment type="function">
    <text evidence="4">Required for dimerization of active 70S ribosomes into 100S ribosomes in stationary phase; 100S ribosomes are translationally inactive and sometimes present during exponential growth.</text>
</comment>
<dbReference type="InterPro" id="IPR032528">
    <property type="entry name" value="Ribosom_S30AE_C"/>
</dbReference>
<dbReference type="HAMAP" id="MF_00839">
    <property type="entry name" value="HPF"/>
    <property type="match status" value="1"/>
</dbReference>
<dbReference type="SUPFAM" id="SSF69754">
    <property type="entry name" value="Ribosome binding protein Y (YfiA homologue)"/>
    <property type="match status" value="1"/>
</dbReference>
<evidence type="ECO:0000256" key="3">
    <source>
        <dbReference type="ARBA" id="ARBA00041148"/>
    </source>
</evidence>
<protein>
    <recommendedName>
        <fullName evidence="3 4">Ribosome hibernation promoting factor</fullName>
        <shortName evidence="4">HPF</shortName>
    </recommendedName>
</protein>
<reference evidence="7 8" key="1">
    <citation type="submission" date="2016-10" db="EMBL/GenBank/DDBJ databases">
        <authorList>
            <person name="de Groot N.N."/>
        </authorList>
    </citation>
    <scope>NUCLEOTIDE SEQUENCE [LARGE SCALE GENOMIC DNA]</scope>
    <source>
        <strain evidence="7 8">ASO4-2</strain>
    </source>
</reference>
<evidence type="ECO:0000256" key="2">
    <source>
        <dbReference type="ARBA" id="ARBA00038695"/>
    </source>
</evidence>
<gene>
    <name evidence="4" type="primary">hpf</name>
    <name evidence="7" type="ORF">SAMN05660653_02478</name>
</gene>
<dbReference type="Gene3D" id="3.30.160.100">
    <property type="entry name" value="Ribosome hibernation promotion factor-like"/>
    <property type="match status" value="1"/>
</dbReference>
<evidence type="ECO:0000256" key="1">
    <source>
        <dbReference type="ARBA" id="ARBA00022845"/>
    </source>
</evidence>
<comment type="similarity">
    <text evidence="4">Belongs to the HPF/YfiA ribosome-associated protein family. Long HPF subfamily.</text>
</comment>
<feature type="region of interest" description="Disordered" evidence="5">
    <location>
        <begin position="91"/>
        <end position="124"/>
    </location>
</feature>
<sequence length="181" mass="20919">MEITFTFKNFEPSNHLKGYARERFDKINRYLRPDDDGEIAVNLSVEKYRHMAEVILTGKDMHFSATSESEDMYSTIDLVLDKLEAQVRKIKEKSKDHRRGQKGQSARVDVISFTQDETGKREQTITETDNFEPKPMSVDEAAMQLEALGNEFLVFFNADIERVNVIYRRKSSDFGLIDPGI</sequence>
<dbReference type="NCBIfam" id="TIGR00741">
    <property type="entry name" value="yfiA"/>
    <property type="match status" value="1"/>
</dbReference>
<dbReference type="GO" id="GO:0022627">
    <property type="term" value="C:cytosolic small ribosomal subunit"/>
    <property type="evidence" value="ECO:0007669"/>
    <property type="project" value="TreeGrafter"/>
</dbReference>
<dbReference type="EMBL" id="FMXO01000014">
    <property type="protein sequence ID" value="SDB50183.1"/>
    <property type="molecule type" value="Genomic_DNA"/>
</dbReference>
<dbReference type="AlphaFoldDB" id="A0A1G6DYF6"/>
<dbReference type="InterPro" id="IPR034694">
    <property type="entry name" value="HPF_long/plastid"/>
</dbReference>
<dbReference type="STRING" id="617002.SAMN05660653_02478"/>
<organism evidence="7 8">
    <name type="scientific">Desulfonatronum thiosulfatophilum</name>
    <dbReference type="NCBI Taxonomy" id="617002"/>
    <lineage>
        <taxon>Bacteria</taxon>
        <taxon>Pseudomonadati</taxon>
        <taxon>Thermodesulfobacteriota</taxon>
        <taxon>Desulfovibrionia</taxon>
        <taxon>Desulfovibrionales</taxon>
        <taxon>Desulfonatronaceae</taxon>
        <taxon>Desulfonatronum</taxon>
    </lineage>
</organism>
<evidence type="ECO:0000313" key="8">
    <source>
        <dbReference type="Proteomes" id="UP000198771"/>
    </source>
</evidence>
<dbReference type="InterPro" id="IPR036567">
    <property type="entry name" value="RHF-like"/>
</dbReference>
<proteinExistence type="inferred from homology"/>
<dbReference type="RefSeq" id="WP_092122200.1">
    <property type="nucleotide sequence ID" value="NZ_FMXO01000014.1"/>
</dbReference>
<comment type="subcellular location">
    <subcellularLocation>
        <location evidence="4">Cytoplasm</location>
    </subcellularLocation>
</comment>
<dbReference type="InterPro" id="IPR003489">
    <property type="entry name" value="RHF/RaiA"/>
</dbReference>
<evidence type="ECO:0000313" key="7">
    <source>
        <dbReference type="EMBL" id="SDB50183.1"/>
    </source>
</evidence>
<dbReference type="Gene3D" id="3.30.505.50">
    <property type="entry name" value="Sigma 54 modulation/S30EA ribosomal protein, C-terminal domain"/>
    <property type="match status" value="1"/>
</dbReference>
<keyword evidence="8" id="KW-1185">Reference proteome</keyword>
<name>A0A1G6DYF6_9BACT</name>
<comment type="subunit">
    <text evidence="4">Interacts with 100S ribosomes.</text>
</comment>